<evidence type="ECO:0000256" key="10">
    <source>
        <dbReference type="ARBA" id="ARBA00022683"/>
    </source>
</evidence>
<dbReference type="InterPro" id="IPR036637">
    <property type="entry name" value="Phosphohistidine_dom_sf"/>
</dbReference>
<evidence type="ECO:0000256" key="3">
    <source>
        <dbReference type="ARBA" id="ARBA00004496"/>
    </source>
</evidence>
<evidence type="ECO:0000259" key="14">
    <source>
        <dbReference type="SMART" id="SM00065"/>
    </source>
</evidence>
<dbReference type="GO" id="GO:0009401">
    <property type="term" value="P:phosphoenolpyruvate-dependent sugar phosphotransferase system"/>
    <property type="evidence" value="ECO:0007669"/>
    <property type="project" value="UniProtKB-KW"/>
</dbReference>
<dbReference type="PRINTS" id="PR01736">
    <property type="entry name" value="PHPHTRNFRASE"/>
</dbReference>
<dbReference type="InterPro" id="IPR003018">
    <property type="entry name" value="GAF"/>
</dbReference>
<dbReference type="InterPro" id="IPR006318">
    <property type="entry name" value="PTS_EI-like"/>
</dbReference>
<dbReference type="Gene3D" id="3.50.30.10">
    <property type="entry name" value="Phosphohistidine domain"/>
    <property type="match status" value="1"/>
</dbReference>
<dbReference type="AlphaFoldDB" id="A0AAJ1IBK2"/>
<dbReference type="EMBL" id="JAQQAL010000011">
    <property type="protein sequence ID" value="MDC7226258.1"/>
    <property type="molecule type" value="Genomic_DNA"/>
</dbReference>
<dbReference type="SUPFAM" id="SSF55781">
    <property type="entry name" value="GAF domain-like"/>
    <property type="match status" value="1"/>
</dbReference>
<feature type="domain" description="GAF" evidence="14">
    <location>
        <begin position="24"/>
        <end position="158"/>
    </location>
</feature>
<dbReference type="GO" id="GO:0005737">
    <property type="term" value="C:cytoplasm"/>
    <property type="evidence" value="ECO:0007669"/>
    <property type="project" value="UniProtKB-SubCell"/>
</dbReference>
<dbReference type="Pfam" id="PF13185">
    <property type="entry name" value="GAF_2"/>
    <property type="match status" value="1"/>
</dbReference>
<dbReference type="InterPro" id="IPR008279">
    <property type="entry name" value="PEP-util_enz_mobile_dom"/>
</dbReference>
<dbReference type="Pfam" id="PF00391">
    <property type="entry name" value="PEP-utilizers"/>
    <property type="match status" value="1"/>
</dbReference>
<sequence length="736" mass="82771">MLGPRYNMLFEFSELDWLFHDTEDIESFLNRIIDLFYKHMRISGCSIYLLDESSDQLVFMASEQTAGSSNETIDRQERHIKRDEGLCGKAVKSGKIEFASLKRVTMAVPIMRGQIVIGVILLERSRKPFHRLDAGTVRFLASQLANILDNARTYFMDSAKTGLEPGYNSLEFNTQIMLQGNAASPGPAYGDSFTLDRKRSFSELRRLRFDRVYTLAELTEAIDKTEAQLLDLQKGVEKNLSDSASLIFTSHLMMLKDKSFINEITNRISTGINPPAALLSVAENYIKIFSESDNPFVHEKVEDLEDLIQRIFANLLGEDSAPVNAAGRIVIAKSLYPSDILMLATEKAAGILLVAGGVTAHISILAQSLKIPMVIIDFPDLMKTDKPLPIVLDGESGRICVNPSQEIINDFSEITKQTRSTEKEPLSDVTQTKCGKKIGLLTNINLIPDLQEAMNLNAEGVGLYRTEFPFLLRNSFPTEEEQYVIYQQIIELAGEKPITFRTLDVGGDKILSYYRDYTEENPFLGLRSIRFSLKNPAIFRQQIRAILRAAGGRRVKLMFPMISTMEELRTAKEMVYQSKEELEKEGLSPVLPEIGAMVEIPSLLAILDHLCEEVDFLSIGTNDFIQYMLAVDRNNEKLKDHYTPHNPSVLRGLKMIAEACNAHNVELTVCGEMAHQREYIPFLLGIGIQNLSVSSGFLHDTQQIISKTRLDEAKTLADEVLSYSSIFEIERCLGIM</sequence>
<dbReference type="Proteomes" id="UP001221217">
    <property type="component" value="Unassembled WGS sequence"/>
</dbReference>
<dbReference type="GO" id="GO:0046872">
    <property type="term" value="F:metal ion binding"/>
    <property type="evidence" value="ECO:0007669"/>
    <property type="project" value="UniProtKB-KW"/>
</dbReference>
<dbReference type="Pfam" id="PF05524">
    <property type="entry name" value="PEP-utilisers_N"/>
    <property type="match status" value="1"/>
</dbReference>
<proteinExistence type="inferred from homology"/>
<dbReference type="InterPro" id="IPR008731">
    <property type="entry name" value="PTS_EIN"/>
</dbReference>
<dbReference type="SUPFAM" id="SSF51621">
    <property type="entry name" value="Phosphoenolpyruvate/pyruvate domain"/>
    <property type="match status" value="1"/>
</dbReference>
<gene>
    <name evidence="15" type="primary">ptsP</name>
    <name evidence="15" type="ORF">PQJ61_05800</name>
</gene>
<evidence type="ECO:0000256" key="11">
    <source>
        <dbReference type="ARBA" id="ARBA00022723"/>
    </source>
</evidence>
<keyword evidence="11" id="KW-0479">Metal-binding</keyword>
<dbReference type="InterPro" id="IPR000121">
    <property type="entry name" value="PEP_util_C"/>
</dbReference>
<evidence type="ECO:0000256" key="13">
    <source>
        <dbReference type="ARBA" id="ARBA00022842"/>
    </source>
</evidence>
<dbReference type="InterPro" id="IPR036618">
    <property type="entry name" value="PtsI_HPr-bd_sf"/>
</dbReference>
<evidence type="ECO:0000313" key="15">
    <source>
        <dbReference type="EMBL" id="MDC7226258.1"/>
    </source>
</evidence>
<dbReference type="Gene3D" id="1.10.274.10">
    <property type="entry name" value="PtsI, HPr-binding domain"/>
    <property type="match status" value="1"/>
</dbReference>
<dbReference type="Pfam" id="PF02896">
    <property type="entry name" value="PEP-utilizers_C"/>
    <property type="match status" value="1"/>
</dbReference>
<dbReference type="SMART" id="SM00065">
    <property type="entry name" value="GAF"/>
    <property type="match status" value="1"/>
</dbReference>
<keyword evidence="7" id="KW-0963">Cytoplasm</keyword>
<reference evidence="15 16" key="1">
    <citation type="submission" date="2022-12" db="EMBL/GenBank/DDBJ databases">
        <title>Metagenome assembled genome from gulf of manar.</title>
        <authorList>
            <person name="Kohli P."/>
            <person name="Pk S."/>
            <person name="Venkata Ramana C."/>
            <person name="Sasikala C."/>
        </authorList>
    </citation>
    <scope>NUCLEOTIDE SEQUENCE [LARGE SCALE GENOMIC DNA]</scope>
    <source>
        <strain evidence="15">JB008</strain>
    </source>
</reference>
<name>A0AAJ1IBK2_9SPIO</name>
<evidence type="ECO:0000256" key="5">
    <source>
        <dbReference type="ARBA" id="ARBA00012232"/>
    </source>
</evidence>
<comment type="similarity">
    <text evidence="4">Belongs to the PEP-utilizing enzyme family.</text>
</comment>
<comment type="caution">
    <text evidence="15">The sequence shown here is derived from an EMBL/GenBank/DDBJ whole genome shotgun (WGS) entry which is preliminary data.</text>
</comment>
<comment type="catalytic activity">
    <reaction evidence="1">
        <text>L-histidyl-[protein] + phosphoenolpyruvate = N(pros)-phospho-L-histidyl-[protein] + pyruvate</text>
        <dbReference type="Rhea" id="RHEA:23880"/>
        <dbReference type="Rhea" id="RHEA-COMP:9745"/>
        <dbReference type="Rhea" id="RHEA-COMP:9746"/>
        <dbReference type="ChEBI" id="CHEBI:15361"/>
        <dbReference type="ChEBI" id="CHEBI:29979"/>
        <dbReference type="ChEBI" id="CHEBI:58702"/>
        <dbReference type="ChEBI" id="CHEBI:64837"/>
        <dbReference type="EC" id="2.7.3.9"/>
    </reaction>
</comment>
<keyword evidence="10" id="KW-0598">Phosphotransferase system</keyword>
<evidence type="ECO:0000256" key="1">
    <source>
        <dbReference type="ARBA" id="ARBA00000683"/>
    </source>
</evidence>
<evidence type="ECO:0000256" key="9">
    <source>
        <dbReference type="ARBA" id="ARBA00022679"/>
    </source>
</evidence>
<dbReference type="PANTHER" id="PTHR46244">
    <property type="entry name" value="PHOSPHOENOLPYRUVATE-PROTEIN PHOSPHOTRANSFERASE"/>
    <property type="match status" value="1"/>
</dbReference>
<evidence type="ECO:0000256" key="2">
    <source>
        <dbReference type="ARBA" id="ARBA00001946"/>
    </source>
</evidence>
<organism evidence="15 16">
    <name type="scientific">Candidatus Thalassospirochaeta sargassi</name>
    <dbReference type="NCBI Taxonomy" id="3119039"/>
    <lineage>
        <taxon>Bacteria</taxon>
        <taxon>Pseudomonadati</taxon>
        <taxon>Spirochaetota</taxon>
        <taxon>Spirochaetia</taxon>
        <taxon>Spirochaetales</taxon>
        <taxon>Spirochaetaceae</taxon>
        <taxon>Candidatus Thalassospirochaeta</taxon>
    </lineage>
</organism>
<dbReference type="NCBIfam" id="TIGR01417">
    <property type="entry name" value="PTS_I_fam"/>
    <property type="match status" value="1"/>
</dbReference>
<keyword evidence="12" id="KW-0418">Kinase</keyword>
<dbReference type="InterPro" id="IPR050499">
    <property type="entry name" value="PEP-utilizing_PTS_enzyme"/>
</dbReference>
<evidence type="ECO:0000256" key="12">
    <source>
        <dbReference type="ARBA" id="ARBA00022777"/>
    </source>
</evidence>
<dbReference type="Gene3D" id="3.20.20.60">
    <property type="entry name" value="Phosphoenolpyruvate-binding domains"/>
    <property type="match status" value="1"/>
</dbReference>
<dbReference type="InterPro" id="IPR015813">
    <property type="entry name" value="Pyrv/PenolPyrv_kinase-like_dom"/>
</dbReference>
<dbReference type="GO" id="GO:0008965">
    <property type="term" value="F:phosphoenolpyruvate-protein phosphotransferase activity"/>
    <property type="evidence" value="ECO:0007669"/>
    <property type="project" value="UniProtKB-EC"/>
</dbReference>
<evidence type="ECO:0000256" key="4">
    <source>
        <dbReference type="ARBA" id="ARBA00007837"/>
    </source>
</evidence>
<dbReference type="PANTHER" id="PTHR46244:SF6">
    <property type="entry name" value="PHOSPHOENOLPYRUVATE-PROTEIN PHOSPHOTRANSFERASE"/>
    <property type="match status" value="1"/>
</dbReference>
<keyword evidence="9 15" id="KW-0808">Transferase</keyword>
<comment type="subcellular location">
    <subcellularLocation>
        <location evidence="3">Cytoplasm</location>
    </subcellularLocation>
</comment>
<dbReference type="Gene3D" id="3.30.450.40">
    <property type="match status" value="2"/>
</dbReference>
<keyword evidence="13" id="KW-0460">Magnesium</keyword>
<dbReference type="InterPro" id="IPR029016">
    <property type="entry name" value="GAF-like_dom_sf"/>
</dbReference>
<comment type="cofactor">
    <cofactor evidence="2">
        <name>Mg(2+)</name>
        <dbReference type="ChEBI" id="CHEBI:18420"/>
    </cofactor>
</comment>
<evidence type="ECO:0000256" key="8">
    <source>
        <dbReference type="ARBA" id="ARBA00022597"/>
    </source>
</evidence>
<evidence type="ECO:0000256" key="7">
    <source>
        <dbReference type="ARBA" id="ARBA00022490"/>
    </source>
</evidence>
<dbReference type="EC" id="2.7.3.9" evidence="5"/>
<evidence type="ECO:0000256" key="6">
    <source>
        <dbReference type="ARBA" id="ARBA00022448"/>
    </source>
</evidence>
<evidence type="ECO:0000313" key="16">
    <source>
        <dbReference type="Proteomes" id="UP001221217"/>
    </source>
</evidence>
<dbReference type="GO" id="GO:0016301">
    <property type="term" value="F:kinase activity"/>
    <property type="evidence" value="ECO:0007669"/>
    <property type="project" value="UniProtKB-KW"/>
</dbReference>
<protein>
    <recommendedName>
        <fullName evidence="5">phosphoenolpyruvate--protein phosphotransferase</fullName>
        <ecNumber evidence="5">2.7.3.9</ecNumber>
    </recommendedName>
</protein>
<dbReference type="SUPFAM" id="SSF47831">
    <property type="entry name" value="Enzyme I of the PEP:sugar phosphotransferase system HPr-binding (sub)domain"/>
    <property type="match status" value="1"/>
</dbReference>
<dbReference type="InterPro" id="IPR040442">
    <property type="entry name" value="Pyrv_kinase-like_dom_sf"/>
</dbReference>
<keyword evidence="6" id="KW-0813">Transport</keyword>
<dbReference type="SUPFAM" id="SSF52009">
    <property type="entry name" value="Phosphohistidine domain"/>
    <property type="match status" value="1"/>
</dbReference>
<keyword evidence="8" id="KW-0762">Sugar transport</keyword>
<accession>A0AAJ1IBK2</accession>